<feature type="transmembrane region" description="Helical" evidence="1">
    <location>
        <begin position="66"/>
        <end position="87"/>
    </location>
</feature>
<protein>
    <submittedName>
        <fullName evidence="2">Uncharacterized protein</fullName>
    </submittedName>
</protein>
<dbReference type="EMBL" id="DOTR01000022">
    <property type="protein sequence ID" value="HCA01401.1"/>
    <property type="molecule type" value="Genomic_DNA"/>
</dbReference>
<proteinExistence type="predicted"/>
<evidence type="ECO:0000256" key="1">
    <source>
        <dbReference type="SAM" id="Phobius"/>
    </source>
</evidence>
<comment type="caution">
    <text evidence="2">The sequence shown here is derived from an EMBL/GenBank/DDBJ whole genome shotgun (WGS) entry which is preliminary data.</text>
</comment>
<gene>
    <name evidence="2" type="ORF">DEO68_04260</name>
</gene>
<keyword evidence="1" id="KW-0472">Membrane</keyword>
<organism evidence="2">
    <name type="scientific">Halomonas campaniensis</name>
    <dbReference type="NCBI Taxonomy" id="213554"/>
    <lineage>
        <taxon>Bacteria</taxon>
        <taxon>Pseudomonadati</taxon>
        <taxon>Pseudomonadota</taxon>
        <taxon>Gammaproteobacteria</taxon>
        <taxon>Oceanospirillales</taxon>
        <taxon>Halomonadaceae</taxon>
        <taxon>Halomonas</taxon>
    </lineage>
</organism>
<evidence type="ECO:0000313" key="2">
    <source>
        <dbReference type="EMBL" id="HCA01401.1"/>
    </source>
</evidence>
<reference evidence="2" key="1">
    <citation type="journal article" date="2018" name="Nat. Biotechnol.">
        <title>A standardized bacterial taxonomy based on genome phylogeny substantially revises the tree of life.</title>
        <authorList>
            <person name="Parks D.H."/>
            <person name="Chuvochina M."/>
            <person name="Waite D.W."/>
            <person name="Rinke C."/>
            <person name="Skarshewski A."/>
            <person name="Chaumeil P.A."/>
            <person name="Hugenholtz P."/>
        </authorList>
    </citation>
    <scope>NUCLEOTIDE SEQUENCE [LARGE SCALE GENOMIC DNA]</scope>
    <source>
        <strain evidence="2">UBA11284</strain>
    </source>
</reference>
<name>A0A3D0KDX5_9GAMM</name>
<accession>A0A3D0KDX5</accession>
<keyword evidence="1" id="KW-0812">Transmembrane</keyword>
<sequence length="93" mass="10301">MTIFLIWVIAFVLIAYFANKRWDSSVSQGLDKMLPEVLKTHGDNRYLWVAALAVLGATTLIRPVDILLVVILLTIIGLVIAKLASWASNKVAH</sequence>
<dbReference type="AlphaFoldDB" id="A0A3D0KDX5"/>
<keyword evidence="1" id="KW-1133">Transmembrane helix</keyword>